<name>T0MHN0_9MICR</name>
<sequence>MPFIYFITIIIIVLFVLKKLIVRKKKSNVEIKPLPKDNLIKQTDKLENIPFYKYNENIRLTYKIFEPNLTIPSYTMFFIEYGEILIYHNDVFICKKSSNDFHFHTLDLYDKINIIIKTKKETKIAIFDHTIVHPFIINCCLKKKVFELISEHLNLDYIFLENELSNNNNTHFIKKTKYY</sequence>
<proteinExistence type="predicted"/>
<protein>
    <submittedName>
        <fullName evidence="2">Uncharacterized protein</fullName>
    </submittedName>
</protein>
<organism evidence="2 3">
    <name type="scientific">Vairimorpha apis BRL 01</name>
    <dbReference type="NCBI Taxonomy" id="1037528"/>
    <lineage>
        <taxon>Eukaryota</taxon>
        <taxon>Fungi</taxon>
        <taxon>Fungi incertae sedis</taxon>
        <taxon>Microsporidia</taxon>
        <taxon>Nosematidae</taxon>
        <taxon>Vairimorpha</taxon>
    </lineage>
</organism>
<keyword evidence="1" id="KW-1133">Transmembrane helix</keyword>
<dbReference type="VEuPathDB" id="MicrosporidiaDB:NAPIS_ORF01974"/>
<evidence type="ECO:0000313" key="3">
    <source>
        <dbReference type="Proteomes" id="UP000053780"/>
    </source>
</evidence>
<reference evidence="2 3" key="1">
    <citation type="journal article" date="2013" name="BMC Genomics">
        <title>Genome sequencing and comparative genomics of honey bee microsporidia, Nosema apis reveal novel insights into host-parasite interactions.</title>
        <authorList>
            <person name="Chen Yp."/>
            <person name="Pettis J.S."/>
            <person name="Zhao Y."/>
            <person name="Liu X."/>
            <person name="Tallon L.J."/>
            <person name="Sadzewicz L.D."/>
            <person name="Li R."/>
            <person name="Zheng H."/>
            <person name="Huang S."/>
            <person name="Zhang X."/>
            <person name="Hamilton M.C."/>
            <person name="Pernal S.F."/>
            <person name="Melathopoulos A.P."/>
            <person name="Yan X."/>
            <person name="Evans J.D."/>
        </authorList>
    </citation>
    <scope>NUCLEOTIDE SEQUENCE [LARGE SCALE GENOMIC DNA]</scope>
    <source>
        <strain evidence="2 3">BRL 01</strain>
    </source>
</reference>
<gene>
    <name evidence="2" type="ORF">NAPIS_ORF01974</name>
</gene>
<feature type="transmembrane region" description="Helical" evidence="1">
    <location>
        <begin position="6"/>
        <end position="22"/>
    </location>
</feature>
<evidence type="ECO:0000313" key="2">
    <source>
        <dbReference type="EMBL" id="EQB60465.1"/>
    </source>
</evidence>
<dbReference type="AlphaFoldDB" id="T0MHN0"/>
<dbReference type="HOGENOM" id="CLU_1503868_0_0_1"/>
<dbReference type="Proteomes" id="UP000053780">
    <property type="component" value="Unassembled WGS sequence"/>
</dbReference>
<keyword evidence="1" id="KW-0472">Membrane</keyword>
<keyword evidence="3" id="KW-1185">Reference proteome</keyword>
<accession>T0MHN0</accession>
<evidence type="ECO:0000256" key="1">
    <source>
        <dbReference type="SAM" id="Phobius"/>
    </source>
</evidence>
<dbReference type="EMBL" id="KE647285">
    <property type="protein sequence ID" value="EQB60465.1"/>
    <property type="molecule type" value="Genomic_DNA"/>
</dbReference>
<keyword evidence="1" id="KW-0812">Transmembrane</keyword>